<dbReference type="RefSeq" id="WP_265998490.1">
    <property type="nucleotide sequence ID" value="NZ_JAPJDN010000017.1"/>
</dbReference>
<feature type="chain" id="PRO_5045170973" evidence="1">
    <location>
        <begin position="26"/>
        <end position="43"/>
    </location>
</feature>
<evidence type="ECO:0000313" key="2">
    <source>
        <dbReference type="EMBL" id="MCX2938831.1"/>
    </source>
</evidence>
<dbReference type="Proteomes" id="UP001300745">
    <property type="component" value="Unassembled WGS sequence"/>
</dbReference>
<reference evidence="2 3" key="1">
    <citation type="submission" date="2022-11" db="EMBL/GenBank/DDBJ databases">
        <title>Mycobacterium sp. nov.</title>
        <authorList>
            <person name="Papic B."/>
            <person name="Spicic S."/>
            <person name="Duvnjak S."/>
        </authorList>
    </citation>
    <scope>NUCLEOTIDE SEQUENCE [LARGE SCALE GENOMIC DNA]</scope>
    <source>
        <strain evidence="2 3">CVI_P4</strain>
    </source>
</reference>
<evidence type="ECO:0000313" key="3">
    <source>
        <dbReference type="Proteomes" id="UP001300745"/>
    </source>
</evidence>
<organism evidence="2 3">
    <name type="scientific">Mycobacterium pinniadriaticum</name>
    <dbReference type="NCBI Taxonomy" id="2994102"/>
    <lineage>
        <taxon>Bacteria</taxon>
        <taxon>Bacillati</taxon>
        <taxon>Actinomycetota</taxon>
        <taxon>Actinomycetes</taxon>
        <taxon>Mycobacteriales</taxon>
        <taxon>Mycobacteriaceae</taxon>
        <taxon>Mycobacterium</taxon>
    </lineage>
</organism>
<gene>
    <name evidence="2" type="ORF">ORI27_19195</name>
</gene>
<dbReference type="EMBL" id="JAPJDO010000017">
    <property type="protein sequence ID" value="MCX2938831.1"/>
    <property type="molecule type" value="Genomic_DNA"/>
</dbReference>
<comment type="caution">
    <text evidence="2">The sequence shown here is derived from an EMBL/GenBank/DDBJ whole genome shotgun (WGS) entry which is preliminary data.</text>
</comment>
<protein>
    <submittedName>
        <fullName evidence="2">Uncharacterized protein</fullName>
    </submittedName>
</protein>
<proteinExistence type="predicted"/>
<keyword evidence="3" id="KW-1185">Reference proteome</keyword>
<accession>A0ABT3SH60</accession>
<name>A0ABT3SH60_9MYCO</name>
<evidence type="ECO:0000256" key="1">
    <source>
        <dbReference type="SAM" id="SignalP"/>
    </source>
</evidence>
<sequence length="43" mass="4335">MTAKLAMGAVVSAAMLGVGAGIAQADPHPPAWGVWWNGGFVQL</sequence>
<keyword evidence="1" id="KW-0732">Signal</keyword>
<feature type="signal peptide" evidence="1">
    <location>
        <begin position="1"/>
        <end position="25"/>
    </location>
</feature>